<sequence length="44" mass="4732">DIQEQALHWASEAESQVLGGTCAAFEDLLSIINMGLSDDTPKNL</sequence>
<evidence type="ECO:0000313" key="1">
    <source>
        <dbReference type="EMBL" id="GFD00505.1"/>
    </source>
</evidence>
<name>A0A699SR57_TANCI</name>
<gene>
    <name evidence="1" type="ORF">Tci_872474</name>
</gene>
<dbReference type="EMBL" id="BKCJ011185273">
    <property type="protein sequence ID" value="GFD00505.1"/>
    <property type="molecule type" value="Genomic_DNA"/>
</dbReference>
<accession>A0A699SR57</accession>
<organism evidence="1">
    <name type="scientific">Tanacetum cinerariifolium</name>
    <name type="common">Dalmatian daisy</name>
    <name type="synonym">Chrysanthemum cinerariifolium</name>
    <dbReference type="NCBI Taxonomy" id="118510"/>
    <lineage>
        <taxon>Eukaryota</taxon>
        <taxon>Viridiplantae</taxon>
        <taxon>Streptophyta</taxon>
        <taxon>Embryophyta</taxon>
        <taxon>Tracheophyta</taxon>
        <taxon>Spermatophyta</taxon>
        <taxon>Magnoliopsida</taxon>
        <taxon>eudicotyledons</taxon>
        <taxon>Gunneridae</taxon>
        <taxon>Pentapetalae</taxon>
        <taxon>asterids</taxon>
        <taxon>campanulids</taxon>
        <taxon>Asterales</taxon>
        <taxon>Asteraceae</taxon>
        <taxon>Asteroideae</taxon>
        <taxon>Anthemideae</taxon>
        <taxon>Anthemidinae</taxon>
        <taxon>Tanacetum</taxon>
    </lineage>
</organism>
<reference evidence="1" key="1">
    <citation type="journal article" date="2019" name="Sci. Rep.">
        <title>Draft genome of Tanacetum cinerariifolium, the natural source of mosquito coil.</title>
        <authorList>
            <person name="Yamashiro T."/>
            <person name="Shiraishi A."/>
            <person name="Satake H."/>
            <person name="Nakayama K."/>
        </authorList>
    </citation>
    <scope>NUCLEOTIDE SEQUENCE</scope>
</reference>
<dbReference type="AlphaFoldDB" id="A0A699SR57"/>
<proteinExistence type="predicted"/>
<feature type="non-terminal residue" evidence="1">
    <location>
        <position position="1"/>
    </location>
</feature>
<comment type="caution">
    <text evidence="1">The sequence shown here is derived from an EMBL/GenBank/DDBJ whole genome shotgun (WGS) entry which is preliminary data.</text>
</comment>
<protein>
    <submittedName>
        <fullName evidence="1">Uncharacterized protein</fullName>
    </submittedName>
</protein>